<keyword evidence="1" id="KW-0812">Transmembrane</keyword>
<dbReference type="HOGENOM" id="CLU_291689_0_0_6"/>
<dbReference type="Proteomes" id="UP000032803">
    <property type="component" value="Chromosome I"/>
</dbReference>
<feature type="domain" description="LepB N-terminal" evidence="4">
    <location>
        <begin position="139"/>
        <end position="290"/>
    </location>
</feature>
<feature type="transmembrane region" description="Helical" evidence="1">
    <location>
        <begin position="1083"/>
        <end position="1105"/>
    </location>
</feature>
<feature type="domain" description="LepB GAP" evidence="3">
    <location>
        <begin position="599"/>
        <end position="678"/>
    </location>
</feature>
<dbReference type="Pfam" id="PF18640">
    <property type="entry name" value="LepB_N"/>
    <property type="match status" value="2"/>
</dbReference>
<dbReference type="Pfam" id="PF18172">
    <property type="entry name" value="LepB_GAP_N"/>
    <property type="match status" value="1"/>
</dbReference>
<dbReference type="Pfam" id="PF18227">
    <property type="entry name" value="LepB_GAP_C"/>
    <property type="match status" value="1"/>
</dbReference>
<evidence type="ECO:0000313" key="6">
    <source>
        <dbReference type="Proteomes" id="UP000032803"/>
    </source>
</evidence>
<reference evidence="6" key="1">
    <citation type="submission" date="2014-09" db="EMBL/GenBank/DDBJ databases">
        <authorList>
            <person name="Gomez-Valero L."/>
        </authorList>
    </citation>
    <scope>NUCLEOTIDE SEQUENCE [LARGE SCALE GENOMIC DNA]</scope>
    <source>
        <strain evidence="6">ATCC35250</strain>
    </source>
</reference>
<keyword evidence="1" id="KW-1133">Transmembrane helix</keyword>
<accession>A0A0A8UKS3</accession>
<dbReference type="AlphaFoldDB" id="A0A0A8UKS3"/>
<feature type="domain" description="LepB GAP" evidence="2">
    <location>
        <begin position="402"/>
        <end position="556"/>
    </location>
</feature>
<proteinExistence type="predicted"/>
<protein>
    <recommendedName>
        <fullName evidence="7">Effector protein B, substrate of the Dot/Icm secretion system</fullName>
    </recommendedName>
</protein>
<organism evidence="5 6">
    <name type="scientific">Legionella hackeliae</name>
    <dbReference type="NCBI Taxonomy" id="449"/>
    <lineage>
        <taxon>Bacteria</taxon>
        <taxon>Pseudomonadati</taxon>
        <taxon>Pseudomonadota</taxon>
        <taxon>Gammaproteobacteria</taxon>
        <taxon>Legionellales</taxon>
        <taxon>Legionellaceae</taxon>
        <taxon>Legionella</taxon>
    </lineage>
</organism>
<evidence type="ECO:0000313" key="5">
    <source>
        <dbReference type="EMBL" id="CEK09333.1"/>
    </source>
</evidence>
<sequence length="1146" mass="129740">MSGSAMPTYKGLELEKFKDKTGGKNKGDVDGFYRAKNGEKFLIKQPADRKELFTELFAGLLLKQFSERLIKGLIDEGKLQDGAEKSLIFAEAIQLDDGSYALIQPFVSFIELFRIIGTGYKDDSDRDALWEIINGPSAYPALTHSGQYFGLSLSLMFSLLLGAYSVHSANIARLIPAIANPLEAFFSQFARIDWGDAFRLFASEANNKDILFPAEYEGFFNFKKITKGYIQNYQNIFGLFTSIAEKGLLIEKRAKALSNGSVANFFSSAVLEAFRQMPKDLFQHKTKPELVDEEKKGKAKTVDELDQQTKKELAKYLAIPSFEHVTFGEGGNYAEVAAEFAKVLEQRLTKITQLKEQHAPQEDLYQSVLFTASNPFKLIDETTIFSDFVTTLDSYINKKGELNLKQAIAVNFDELNLTQVAEQYNHYIDLLASQTESFRLWPHDAASNRNLLATGHEYVPGLQKGHAFVPYYRESTILRRLSTIDTKTLGIYRFVPYEEPSRKYGHDYGDSVWKKMDQVASSGNAVIGFLKVVQKMQKFISQEIKSNKVQLSQEEITEKYKVMEPSLSDLSNAIIAFNKAREALSSLFTNPDPCETPDYESSFFYPISDKELHALDGLQLATICFEELNAVEESLLLFRIINDSTLWGIMDQAITDSKQMFFAREDNIERKYTKLYELHAKITSFHTLEEQFTKASSLEEKAAALEILEKMATQLPAKFQGALTKNIDAAREKLSIQQSLFEEYRLSLEVFDRAEDKIGAFESLQTTFKALPLFLQTQFRQQFNDARVLATFKQHFSSFKAADSKDEIYLKLLEIYKQLPARYQDAEVGTMSEAVGEIWKEKVRALDEISDKTPGWLGLKQEYFTDLQAFFDSLPKTIGDKFKEKFTQLSYENGFYQGLEVYNSLTTVAAKIHGLPALKDKADTCQSNSFIQQVFSETRETNDHLSILQEKGLITADAESQKVEDSLATLKRKIAGLKEPAYSNFIDAVIHDKTLWEAVQASKKAVFSNEIISDLLALKDFLDKKLAINKRGEFGQDYSMSLNKFYETAVAIRLSTSSPKDQAHAIIKAAHHEFAHRDSGKRLIADIIMTISVVGLFIGVGRLLSGRSFFFSQAKTERETEFTTQWLQNAEKEDEDTRIIVTPPAA</sequence>
<evidence type="ECO:0000259" key="3">
    <source>
        <dbReference type="Pfam" id="PF18227"/>
    </source>
</evidence>
<name>A0A0A8UKS3_LEGHA</name>
<keyword evidence="1" id="KW-0472">Membrane</keyword>
<feature type="domain" description="LepB N-terminal" evidence="4">
    <location>
        <begin position="303"/>
        <end position="353"/>
    </location>
</feature>
<dbReference type="STRING" id="449.LHA_0220"/>
<dbReference type="InterPro" id="IPR041585">
    <property type="entry name" value="LepB_GAP_N"/>
</dbReference>
<evidence type="ECO:0000256" key="1">
    <source>
        <dbReference type="SAM" id="Phobius"/>
    </source>
</evidence>
<evidence type="ECO:0008006" key="7">
    <source>
        <dbReference type="Google" id="ProtNLM"/>
    </source>
</evidence>
<dbReference type="KEGG" id="lha:LHA_0220"/>
<dbReference type="InterPro" id="IPR040484">
    <property type="entry name" value="LepB_GAP_C"/>
</dbReference>
<evidence type="ECO:0000259" key="4">
    <source>
        <dbReference type="Pfam" id="PF18640"/>
    </source>
</evidence>
<evidence type="ECO:0000259" key="2">
    <source>
        <dbReference type="Pfam" id="PF18172"/>
    </source>
</evidence>
<dbReference type="Gene3D" id="1.25.40.830">
    <property type="match status" value="1"/>
</dbReference>
<dbReference type="Gene3D" id="1.20.120.1700">
    <property type="match status" value="1"/>
</dbReference>
<dbReference type="EMBL" id="LN681225">
    <property type="protein sequence ID" value="CEK09333.1"/>
    <property type="molecule type" value="Genomic_DNA"/>
</dbReference>
<gene>
    <name evidence="5" type="ORF">LHA_0220</name>
</gene>
<keyword evidence="6" id="KW-1185">Reference proteome</keyword>
<dbReference type="InterPro" id="IPR040519">
    <property type="entry name" value="LepB_N"/>
</dbReference>